<dbReference type="SUPFAM" id="SSF49464">
    <property type="entry name" value="Carboxypeptidase regulatory domain-like"/>
    <property type="match status" value="1"/>
</dbReference>
<dbReference type="Pfam" id="PF07715">
    <property type="entry name" value="Plug"/>
    <property type="match status" value="1"/>
</dbReference>
<keyword evidence="3 8" id="KW-1134">Transmembrane beta strand</keyword>
<dbReference type="InterPro" id="IPR036942">
    <property type="entry name" value="Beta-barrel_TonB_sf"/>
</dbReference>
<evidence type="ECO:0000313" key="12">
    <source>
        <dbReference type="Proteomes" id="UP000182248"/>
    </source>
</evidence>
<keyword evidence="6 8" id="KW-0472">Membrane</keyword>
<dbReference type="InterPro" id="IPR012910">
    <property type="entry name" value="Plug_dom"/>
</dbReference>
<proteinExistence type="inferred from homology"/>
<dbReference type="InterPro" id="IPR008969">
    <property type="entry name" value="CarboxyPept-like_regulatory"/>
</dbReference>
<comment type="similarity">
    <text evidence="8">Belongs to the TonB-dependent receptor family.</text>
</comment>
<dbReference type="Pfam" id="PF13715">
    <property type="entry name" value="CarbopepD_reg_2"/>
    <property type="match status" value="1"/>
</dbReference>
<reference evidence="11 12" key="1">
    <citation type="submission" date="2016-11" db="EMBL/GenBank/DDBJ databases">
        <authorList>
            <person name="Jaros S."/>
            <person name="Januszkiewicz K."/>
            <person name="Wedrychowicz H."/>
        </authorList>
    </citation>
    <scope>NUCLEOTIDE SEQUENCE [LARGE SCALE GENOMIC DNA]</scope>
    <source>
        <strain evidence="11 12">CGMCC 1.12145</strain>
    </source>
</reference>
<dbReference type="OrthoDB" id="9768177at2"/>
<organism evidence="11 12">
    <name type="scientific">Sinomicrobium oceani</name>
    <dbReference type="NCBI Taxonomy" id="1150368"/>
    <lineage>
        <taxon>Bacteria</taxon>
        <taxon>Pseudomonadati</taxon>
        <taxon>Bacteroidota</taxon>
        <taxon>Flavobacteriia</taxon>
        <taxon>Flavobacteriales</taxon>
        <taxon>Flavobacteriaceae</taxon>
        <taxon>Sinomicrobium</taxon>
    </lineage>
</organism>
<dbReference type="InterPro" id="IPR023997">
    <property type="entry name" value="TonB-dep_OMP_SusC/RagA_CS"/>
</dbReference>
<evidence type="ECO:0000256" key="1">
    <source>
        <dbReference type="ARBA" id="ARBA00004571"/>
    </source>
</evidence>
<dbReference type="STRING" id="1150368.SAMN02927921_01192"/>
<evidence type="ECO:0000256" key="6">
    <source>
        <dbReference type="ARBA" id="ARBA00023136"/>
    </source>
</evidence>
<evidence type="ECO:0000256" key="2">
    <source>
        <dbReference type="ARBA" id="ARBA00022448"/>
    </source>
</evidence>
<feature type="chain" id="PRO_5012295230" evidence="9">
    <location>
        <begin position="23"/>
        <end position="1091"/>
    </location>
</feature>
<dbReference type="PROSITE" id="PS52016">
    <property type="entry name" value="TONB_DEPENDENT_REC_3"/>
    <property type="match status" value="1"/>
</dbReference>
<dbReference type="Gene3D" id="2.170.130.10">
    <property type="entry name" value="TonB-dependent receptor, plug domain"/>
    <property type="match status" value="1"/>
</dbReference>
<dbReference type="Gene3D" id="2.60.40.1120">
    <property type="entry name" value="Carboxypeptidase-like, regulatory domain"/>
    <property type="match status" value="1"/>
</dbReference>
<evidence type="ECO:0000256" key="5">
    <source>
        <dbReference type="ARBA" id="ARBA00022729"/>
    </source>
</evidence>
<dbReference type="Gene3D" id="2.40.170.20">
    <property type="entry name" value="TonB-dependent receptor, beta-barrel domain"/>
    <property type="match status" value="1"/>
</dbReference>
<dbReference type="PANTHER" id="PTHR30069:SF29">
    <property type="entry name" value="HEMOGLOBIN AND HEMOGLOBIN-HAPTOGLOBIN-BINDING PROTEIN 1-RELATED"/>
    <property type="match status" value="1"/>
</dbReference>
<evidence type="ECO:0000256" key="9">
    <source>
        <dbReference type="SAM" id="SignalP"/>
    </source>
</evidence>
<keyword evidence="5 9" id="KW-0732">Signal</keyword>
<evidence type="ECO:0000259" key="10">
    <source>
        <dbReference type="Pfam" id="PF07715"/>
    </source>
</evidence>
<dbReference type="PANTHER" id="PTHR30069">
    <property type="entry name" value="TONB-DEPENDENT OUTER MEMBRANE RECEPTOR"/>
    <property type="match status" value="1"/>
</dbReference>
<dbReference type="Proteomes" id="UP000182248">
    <property type="component" value="Unassembled WGS sequence"/>
</dbReference>
<dbReference type="InterPro" id="IPR023996">
    <property type="entry name" value="TonB-dep_OMP_SusC/RagA"/>
</dbReference>
<dbReference type="AlphaFoldDB" id="A0A1K1NDR0"/>
<evidence type="ECO:0000313" key="11">
    <source>
        <dbReference type="EMBL" id="SFW33586.1"/>
    </source>
</evidence>
<dbReference type="SUPFAM" id="SSF56935">
    <property type="entry name" value="Porins"/>
    <property type="match status" value="1"/>
</dbReference>
<dbReference type="NCBIfam" id="TIGR04056">
    <property type="entry name" value="OMP_RagA_SusC"/>
    <property type="match status" value="1"/>
</dbReference>
<accession>A0A1K1NDR0</accession>
<dbReference type="GO" id="GO:0015344">
    <property type="term" value="F:siderophore uptake transmembrane transporter activity"/>
    <property type="evidence" value="ECO:0007669"/>
    <property type="project" value="TreeGrafter"/>
</dbReference>
<gene>
    <name evidence="11" type="ORF">SAMN02927921_01192</name>
</gene>
<name>A0A1K1NDR0_9FLAO</name>
<evidence type="ECO:0000256" key="8">
    <source>
        <dbReference type="PROSITE-ProRule" id="PRU01360"/>
    </source>
</evidence>
<evidence type="ECO:0000256" key="4">
    <source>
        <dbReference type="ARBA" id="ARBA00022692"/>
    </source>
</evidence>
<dbReference type="RefSeq" id="WP_072316443.1">
    <property type="nucleotide sequence ID" value="NZ_FPJE01000005.1"/>
</dbReference>
<evidence type="ECO:0000256" key="3">
    <source>
        <dbReference type="ARBA" id="ARBA00022452"/>
    </source>
</evidence>
<keyword evidence="7 8" id="KW-0998">Cell outer membrane</keyword>
<protein>
    <submittedName>
        <fullName evidence="11">Iron complex outermembrane recepter protein</fullName>
    </submittedName>
</protein>
<keyword evidence="12" id="KW-1185">Reference proteome</keyword>
<dbReference type="InterPro" id="IPR039426">
    <property type="entry name" value="TonB-dep_rcpt-like"/>
</dbReference>
<dbReference type="EMBL" id="FPJE01000005">
    <property type="protein sequence ID" value="SFW33586.1"/>
    <property type="molecule type" value="Genomic_DNA"/>
</dbReference>
<keyword evidence="2 8" id="KW-0813">Transport</keyword>
<evidence type="ECO:0000256" key="7">
    <source>
        <dbReference type="ARBA" id="ARBA00023237"/>
    </source>
</evidence>
<feature type="signal peptide" evidence="9">
    <location>
        <begin position="1"/>
        <end position="22"/>
    </location>
</feature>
<dbReference type="GO" id="GO:0044718">
    <property type="term" value="P:siderophore transmembrane transport"/>
    <property type="evidence" value="ECO:0007669"/>
    <property type="project" value="TreeGrafter"/>
</dbReference>
<feature type="domain" description="TonB-dependent receptor plug" evidence="10">
    <location>
        <begin position="119"/>
        <end position="247"/>
    </location>
</feature>
<keyword evidence="4 8" id="KW-0812">Transmembrane</keyword>
<dbReference type="InterPro" id="IPR037066">
    <property type="entry name" value="Plug_dom_sf"/>
</dbReference>
<comment type="subcellular location">
    <subcellularLocation>
        <location evidence="1 8">Cell outer membrane</location>
        <topology evidence="1 8">Multi-pass membrane protein</topology>
    </subcellularLocation>
</comment>
<sequence length="1091" mass="120364">MCKKQLTFVFAALLFCSQLLLAQDRTITGVVTDAQDGMPLPGVNVVIKGTTTGASTDFDGNFSIQVSGDVVLVFSNMGYAKQEVSTGSKSVINVAMSASMEELEGVVVTALGIKRQERALGYAVSKVSAKELTESGNTNFASAMYGKAAGVKITTAPGGASSAVNVQIRGINSLSYNQQPLYVVDGVIIRNDGQYGAGGANNNNYWDDQRIRGNGILDIDPNNIESLNVLKGASATALYGSDASSGVIVITTKKGMEKKGLGVELNYNGTVEEAAFLPKFQNTYGPGYDRETNLANGANAEGWIEDSSSPSGYRPYFRAYANFGPKMEGQQVRWWDGSIRSYSAQPDNYKDVYRKGYTSNVNLAVSDQTEKLNYRLTYSRLDYEGTQEGNKLEKNTFGLNSTLKISDKITLDVVANYINTTTTNRPYQLGQVLGSFSGFFSRAEDMSVMKQRYRTSDGYKYVTINNPERSDEAFIYNIRATNLLDFFWQQMRNKYVETENRLISSATLNWELAKGLQFRGRIGSDFTGLNSENKQYNEYPLQFNSSSNSTGAFTATSGNYSILYGDVLLTYNNKITEDLDFSISGGFQSRSEKYKDQQSATTSGLVTENWFSLSNSYGILSTSYNRKEQLKYAYLGILNLSYKDFLFLEGTARQEYASTLPPKNNSYFYPSANASFVFNDVLNVPEFMSYGKVRASYGIVGNAPPMYEANISYNQTSLQTINGSVPSLSLSNSYGNDNLNAEKKHEMEFGLETQFLNNRIGLDVSYYSNRVKDQILPLQVAPSVGAGSQLVNVGEIGSQGFELAINATPISGDFRWTTRFNFSVNQSKVYSLMPGVDELTFYTADQSTVKIVAGIGEKLGNIYVMPRATDENGNYLISDDGLYVMDKSRYVKAGNIMPKAIGGFSNTFSYKNFSIDFSMDYRLGGQMVSPNTKYMMGAGMLENTMQYRDAEHGGLSYTVDGVTYNDGVLLDGVNENTGEANTQVVDAATYYMNTFNWGDNSWSRKGSIYDNSYIKMREVVLGYNLPGSLAEKLHVQSLRVSLIGRNLFYIWRTLDNIDPEAPLGNKWWSQGVDVGSTAASRSFGISLNAKF</sequence>
<dbReference type="GO" id="GO:0009279">
    <property type="term" value="C:cell outer membrane"/>
    <property type="evidence" value="ECO:0007669"/>
    <property type="project" value="UniProtKB-SubCell"/>
</dbReference>
<dbReference type="NCBIfam" id="TIGR04057">
    <property type="entry name" value="SusC_RagA_signa"/>
    <property type="match status" value="1"/>
</dbReference>